<dbReference type="GO" id="GO:0046872">
    <property type="term" value="F:metal ion binding"/>
    <property type="evidence" value="ECO:0007669"/>
    <property type="project" value="UniProtKB-KW"/>
</dbReference>
<dbReference type="InterPro" id="IPR017927">
    <property type="entry name" value="FAD-bd_FR_type"/>
</dbReference>
<keyword evidence="5" id="KW-0274">FAD</keyword>
<protein>
    <recommendedName>
        <fullName evidence="9">FAD-binding FR-type domain-containing protein</fullName>
    </recommendedName>
</protein>
<keyword evidence="8" id="KW-0411">Iron-sulfur</keyword>
<dbReference type="AlphaFoldDB" id="A0A1F8HAF6"/>
<dbReference type="InterPro" id="IPR008333">
    <property type="entry name" value="Cbr1-like_FAD-bd_dom"/>
</dbReference>
<dbReference type="Gene3D" id="2.40.30.10">
    <property type="entry name" value="Translation factors"/>
    <property type="match status" value="1"/>
</dbReference>
<evidence type="ECO:0000256" key="8">
    <source>
        <dbReference type="ARBA" id="ARBA00023014"/>
    </source>
</evidence>
<evidence type="ECO:0000256" key="4">
    <source>
        <dbReference type="ARBA" id="ARBA00022723"/>
    </source>
</evidence>
<dbReference type="PANTHER" id="PTHR47354">
    <property type="entry name" value="NADH OXIDOREDUCTASE HCR"/>
    <property type="match status" value="1"/>
</dbReference>
<dbReference type="SUPFAM" id="SSF52343">
    <property type="entry name" value="Ferredoxin reductase-like, C-terminal NADP-linked domain"/>
    <property type="match status" value="1"/>
</dbReference>
<keyword evidence="4" id="KW-0479">Metal-binding</keyword>
<evidence type="ECO:0000256" key="3">
    <source>
        <dbReference type="ARBA" id="ARBA00022714"/>
    </source>
</evidence>
<dbReference type="EMBL" id="MGKY01000008">
    <property type="protein sequence ID" value="OGN33968.1"/>
    <property type="molecule type" value="Genomic_DNA"/>
</dbReference>
<sequence length="231" mass="25844">MNLAKKGTIISIKQIAKRTVEAVIKVSEDFNFIAGQYIWLMVPKLKYPDPRGNTRMFSIASSPNLKGELNIIFRISGSGYKKTLVEMTPGEEIIFSGPYGHMMLPEDNSLPIVFMAGGVGIAPFLSMIRFSNETSSEHKITLIYANANREEAAYLNELTQTQGQNPNFKLITVFGKLSMETLKKITKQPFKAIWSVVGPQGFIDFAGKYLSERGIPFKDIVFEQFYPNPAS</sequence>
<evidence type="ECO:0000313" key="11">
    <source>
        <dbReference type="Proteomes" id="UP000177745"/>
    </source>
</evidence>
<dbReference type="PRINTS" id="PR00410">
    <property type="entry name" value="PHEHYDRXLASE"/>
</dbReference>
<feature type="domain" description="FAD-binding FR-type" evidence="9">
    <location>
        <begin position="2"/>
        <end position="105"/>
    </location>
</feature>
<comment type="caution">
    <text evidence="10">The sequence shown here is derived from an EMBL/GenBank/DDBJ whole genome shotgun (WGS) entry which is preliminary data.</text>
</comment>
<keyword evidence="3" id="KW-0001">2Fe-2S</keyword>
<evidence type="ECO:0000256" key="1">
    <source>
        <dbReference type="ARBA" id="ARBA00001974"/>
    </source>
</evidence>
<dbReference type="GO" id="GO:0016491">
    <property type="term" value="F:oxidoreductase activity"/>
    <property type="evidence" value="ECO:0007669"/>
    <property type="project" value="UniProtKB-KW"/>
</dbReference>
<reference evidence="10 11" key="1">
    <citation type="journal article" date="2016" name="Nat. Commun.">
        <title>Thousands of microbial genomes shed light on interconnected biogeochemical processes in an aquifer system.</title>
        <authorList>
            <person name="Anantharaman K."/>
            <person name="Brown C.T."/>
            <person name="Hug L.A."/>
            <person name="Sharon I."/>
            <person name="Castelle C.J."/>
            <person name="Probst A.J."/>
            <person name="Thomas B.C."/>
            <person name="Singh A."/>
            <person name="Wilkins M.J."/>
            <person name="Karaoz U."/>
            <person name="Brodie E.L."/>
            <person name="Williams K.H."/>
            <person name="Hubbard S.S."/>
            <person name="Banfield J.F."/>
        </authorList>
    </citation>
    <scope>NUCLEOTIDE SEQUENCE [LARGE SCALE GENOMIC DNA]</scope>
</reference>
<dbReference type="GO" id="GO:0051537">
    <property type="term" value="F:2 iron, 2 sulfur cluster binding"/>
    <property type="evidence" value="ECO:0007669"/>
    <property type="project" value="UniProtKB-KW"/>
</dbReference>
<dbReference type="InterPro" id="IPR039261">
    <property type="entry name" value="FNR_nucleotide-bd"/>
</dbReference>
<evidence type="ECO:0000313" key="10">
    <source>
        <dbReference type="EMBL" id="OGN33968.1"/>
    </source>
</evidence>
<evidence type="ECO:0000256" key="5">
    <source>
        <dbReference type="ARBA" id="ARBA00022827"/>
    </source>
</evidence>
<evidence type="ECO:0000256" key="6">
    <source>
        <dbReference type="ARBA" id="ARBA00023002"/>
    </source>
</evidence>
<dbReference type="Pfam" id="PF00970">
    <property type="entry name" value="FAD_binding_6"/>
    <property type="match status" value="1"/>
</dbReference>
<gene>
    <name evidence="10" type="ORF">A3G51_00555</name>
</gene>
<dbReference type="GO" id="GO:0050660">
    <property type="term" value="F:flavin adenine dinucleotide binding"/>
    <property type="evidence" value="ECO:0007669"/>
    <property type="project" value="TreeGrafter"/>
</dbReference>
<name>A0A1F8HAF6_9BACT</name>
<dbReference type="InterPro" id="IPR001433">
    <property type="entry name" value="OxRdtase_FAD/NAD-bd"/>
</dbReference>
<dbReference type="PANTHER" id="PTHR47354:SF8">
    <property type="entry name" value="1,2-PHENYLACETYL-COA EPOXIDASE, SUBUNIT E"/>
    <property type="match status" value="1"/>
</dbReference>
<dbReference type="InterPro" id="IPR050415">
    <property type="entry name" value="MRET"/>
</dbReference>
<dbReference type="Gene3D" id="3.40.50.80">
    <property type="entry name" value="Nucleotide-binding domain of ferredoxin-NADP reductase (FNR) module"/>
    <property type="match status" value="1"/>
</dbReference>
<evidence type="ECO:0000256" key="2">
    <source>
        <dbReference type="ARBA" id="ARBA00022630"/>
    </source>
</evidence>
<dbReference type="Proteomes" id="UP000177745">
    <property type="component" value="Unassembled WGS sequence"/>
</dbReference>
<dbReference type="Pfam" id="PF00175">
    <property type="entry name" value="NAD_binding_1"/>
    <property type="match status" value="1"/>
</dbReference>
<dbReference type="InterPro" id="IPR017938">
    <property type="entry name" value="Riboflavin_synthase-like_b-brl"/>
</dbReference>
<dbReference type="CDD" id="cd00322">
    <property type="entry name" value="FNR_like"/>
    <property type="match status" value="1"/>
</dbReference>
<evidence type="ECO:0000256" key="7">
    <source>
        <dbReference type="ARBA" id="ARBA00023004"/>
    </source>
</evidence>
<evidence type="ECO:0000259" key="9">
    <source>
        <dbReference type="PROSITE" id="PS51384"/>
    </source>
</evidence>
<proteinExistence type="predicted"/>
<dbReference type="PROSITE" id="PS51384">
    <property type="entry name" value="FAD_FR"/>
    <property type="match status" value="1"/>
</dbReference>
<keyword evidence="7" id="KW-0408">Iron</keyword>
<accession>A0A1F8HAF6</accession>
<keyword evidence="2" id="KW-0285">Flavoprotein</keyword>
<organism evidence="10 11">
    <name type="scientific">Candidatus Yanofskybacteria bacterium RIFCSPLOWO2_12_FULL_43_11b</name>
    <dbReference type="NCBI Taxonomy" id="1802710"/>
    <lineage>
        <taxon>Bacteria</taxon>
        <taxon>Candidatus Yanofskyibacteriota</taxon>
    </lineage>
</organism>
<dbReference type="SUPFAM" id="SSF63380">
    <property type="entry name" value="Riboflavin synthase domain-like"/>
    <property type="match status" value="1"/>
</dbReference>
<keyword evidence="6" id="KW-0560">Oxidoreductase</keyword>
<comment type="cofactor">
    <cofactor evidence="1">
        <name>FAD</name>
        <dbReference type="ChEBI" id="CHEBI:57692"/>
    </cofactor>
</comment>